<dbReference type="Proteomes" id="UP000579523">
    <property type="component" value="Unassembled WGS sequence"/>
</dbReference>
<organism evidence="1 2">
    <name type="scientific">Streptomyces griseomycini</name>
    <dbReference type="NCBI Taxonomy" id="66895"/>
    <lineage>
        <taxon>Bacteria</taxon>
        <taxon>Bacillati</taxon>
        <taxon>Actinomycetota</taxon>
        <taxon>Actinomycetes</taxon>
        <taxon>Kitasatosporales</taxon>
        <taxon>Streptomycetaceae</taxon>
        <taxon>Streptomyces</taxon>
    </lineage>
</organism>
<dbReference type="AlphaFoldDB" id="A0A7W7M0U3"/>
<name>A0A7W7M0U3_9ACTN</name>
<evidence type="ECO:0000313" key="1">
    <source>
        <dbReference type="EMBL" id="MBB4899141.1"/>
    </source>
</evidence>
<reference evidence="1 2" key="1">
    <citation type="submission" date="2020-08" db="EMBL/GenBank/DDBJ databases">
        <title>Genomic Encyclopedia of Type Strains, Phase III (KMG-III): the genomes of soil and plant-associated and newly described type strains.</title>
        <authorList>
            <person name="Whitman W."/>
        </authorList>
    </citation>
    <scope>NUCLEOTIDE SEQUENCE [LARGE SCALE GENOMIC DNA]</scope>
    <source>
        <strain evidence="1 2">CECT 3273</strain>
    </source>
</reference>
<accession>A0A7W7M0U3</accession>
<gene>
    <name evidence="1" type="ORF">FHS37_003201</name>
</gene>
<evidence type="ECO:0000313" key="2">
    <source>
        <dbReference type="Proteomes" id="UP000579523"/>
    </source>
</evidence>
<dbReference type="EMBL" id="JACHJI010000005">
    <property type="protein sequence ID" value="MBB4899141.1"/>
    <property type="molecule type" value="Genomic_DNA"/>
</dbReference>
<protein>
    <submittedName>
        <fullName evidence="1">Uncharacterized protein</fullName>
    </submittedName>
</protein>
<proteinExistence type="predicted"/>
<comment type="caution">
    <text evidence="1">The sequence shown here is derived from an EMBL/GenBank/DDBJ whole genome shotgun (WGS) entry which is preliminary data.</text>
</comment>
<keyword evidence="2" id="KW-1185">Reference proteome</keyword>
<sequence>MTVSPPYGMGRGLLSVPSVSLRRETTKDAELPVPRHEKAVPLRRDRPPIPEHQELHGVLSVPSSMVDLSTA</sequence>